<sequence length="333" mass="36819">MVPLALFFILLTVPVLDFSGDPHKLTLKPGEDVLLHCQVPRDGDIAVIVWSRPDQESQKYVLLYKENRTHEKYQLPSYRGRVELSDPEMKDGDVSVVLKNVSVNDTGTYECGVIISGRPEPEVINTITLNVTDSDPHKLTLKPGEDVLLHCQVPRDGVIAVIVWSRPDQESQKYVLLYKENRTHEKYQLPSYRGRVELSDPEMKDGDVSVVLKNVSVNDTGTYECGVIISGRPEPEVINTITLNVTDSGHAAGGTDGGDKDVGGILRPFLLPVIIVIFIALFVAFKKSSEKPVAAENEKNILFQDSTPFINPPTGQLTALQQQGIGGKYKMTL</sequence>
<evidence type="ECO:0000256" key="3">
    <source>
        <dbReference type="ARBA" id="ARBA00023319"/>
    </source>
</evidence>
<feature type="transmembrane region" description="Helical" evidence="4">
    <location>
        <begin position="265"/>
        <end position="285"/>
    </location>
</feature>
<evidence type="ECO:0000256" key="2">
    <source>
        <dbReference type="ARBA" id="ARBA00023136"/>
    </source>
</evidence>
<dbReference type="Pfam" id="PF07686">
    <property type="entry name" value="V-set"/>
    <property type="match status" value="2"/>
</dbReference>
<dbReference type="GO" id="GO:0050852">
    <property type="term" value="P:T cell receptor signaling pathway"/>
    <property type="evidence" value="ECO:0007669"/>
    <property type="project" value="TreeGrafter"/>
</dbReference>
<dbReference type="OrthoDB" id="10012075at2759"/>
<reference evidence="7 8" key="1">
    <citation type="submission" date="2019-06" db="EMBL/GenBank/DDBJ databases">
        <title>A chromosome-scale genome assembly of the European perch, Perca fluviatilis.</title>
        <authorList>
            <person name="Roques C."/>
            <person name="Zahm M."/>
            <person name="Cabau C."/>
            <person name="Klopp C."/>
            <person name="Bouchez O."/>
            <person name="Donnadieu C."/>
            <person name="Kuhl H."/>
            <person name="Gislard M."/>
            <person name="Guendouz S."/>
            <person name="Journot L."/>
            <person name="Haffray P."/>
            <person name="Bestin A."/>
            <person name="Morvezen R."/>
            <person name="Feron R."/>
            <person name="Wen M."/>
            <person name="Jouanno E."/>
            <person name="Herpin A."/>
            <person name="Schartl M."/>
            <person name="Postlethwait J."/>
            <person name="Schaerlinger B."/>
            <person name="Chardard D."/>
            <person name="Lecocq T."/>
            <person name="Poncet C."/>
            <person name="Jaffrelo L."/>
            <person name="Lampietro C."/>
            <person name="Guiguen Y."/>
        </authorList>
    </citation>
    <scope>NUCLEOTIDE SEQUENCE [LARGE SCALE GENOMIC DNA]</scope>
    <source>
        <tissue evidence="7">Blood</tissue>
    </source>
</reference>
<dbReference type="PANTHER" id="PTHR24100">
    <property type="entry name" value="BUTYROPHILIN"/>
    <property type="match status" value="1"/>
</dbReference>
<dbReference type="Proteomes" id="UP000465112">
    <property type="component" value="Chromosome 14"/>
</dbReference>
<keyword evidence="8" id="KW-1185">Reference proteome</keyword>
<comment type="caution">
    <text evidence="7">The sequence shown here is derived from an EMBL/GenBank/DDBJ whole genome shotgun (WGS) entry which is preliminary data.</text>
</comment>
<dbReference type="SUPFAM" id="SSF48726">
    <property type="entry name" value="Immunoglobulin"/>
    <property type="match status" value="2"/>
</dbReference>
<dbReference type="PANTHER" id="PTHR24100:SF151">
    <property type="entry name" value="ICOS LIGAND"/>
    <property type="match status" value="1"/>
</dbReference>
<evidence type="ECO:0000259" key="6">
    <source>
        <dbReference type="PROSITE" id="PS50835"/>
    </source>
</evidence>
<dbReference type="SMART" id="SM00409">
    <property type="entry name" value="IG"/>
    <property type="match status" value="2"/>
</dbReference>
<feature type="signal peptide" evidence="5">
    <location>
        <begin position="1"/>
        <end position="17"/>
    </location>
</feature>
<keyword evidence="5" id="KW-0732">Signal</keyword>
<dbReference type="GO" id="GO:0005102">
    <property type="term" value="F:signaling receptor binding"/>
    <property type="evidence" value="ECO:0007669"/>
    <property type="project" value="TreeGrafter"/>
</dbReference>
<feature type="domain" description="Ig-like" evidence="6">
    <location>
        <begin position="121"/>
        <end position="242"/>
    </location>
</feature>
<dbReference type="EMBL" id="VHII01000014">
    <property type="protein sequence ID" value="KAF1381053.1"/>
    <property type="molecule type" value="Genomic_DNA"/>
</dbReference>
<keyword evidence="3" id="KW-0393">Immunoglobulin domain</keyword>
<dbReference type="Gene3D" id="2.60.40.10">
    <property type="entry name" value="Immunoglobulins"/>
    <property type="match status" value="2"/>
</dbReference>
<proteinExistence type="predicted"/>
<dbReference type="SMART" id="SM00406">
    <property type="entry name" value="IGv"/>
    <property type="match status" value="2"/>
</dbReference>
<dbReference type="InterPro" id="IPR013106">
    <property type="entry name" value="Ig_V-set"/>
</dbReference>
<accession>A0A6A5EXZ2</accession>
<protein>
    <recommendedName>
        <fullName evidence="6">Ig-like domain-containing protein</fullName>
    </recommendedName>
</protein>
<dbReference type="InterPro" id="IPR050504">
    <property type="entry name" value="IgSF_BTN/MOG"/>
</dbReference>
<dbReference type="PROSITE" id="PS50835">
    <property type="entry name" value="IG_LIKE"/>
    <property type="match status" value="2"/>
</dbReference>
<evidence type="ECO:0000256" key="5">
    <source>
        <dbReference type="SAM" id="SignalP"/>
    </source>
</evidence>
<dbReference type="InterPro" id="IPR013783">
    <property type="entry name" value="Ig-like_fold"/>
</dbReference>
<dbReference type="InterPro" id="IPR007110">
    <property type="entry name" value="Ig-like_dom"/>
</dbReference>
<evidence type="ECO:0000313" key="7">
    <source>
        <dbReference type="EMBL" id="KAF1381053.1"/>
    </source>
</evidence>
<dbReference type="InterPro" id="IPR036179">
    <property type="entry name" value="Ig-like_dom_sf"/>
</dbReference>
<evidence type="ECO:0000313" key="8">
    <source>
        <dbReference type="Proteomes" id="UP000465112"/>
    </source>
</evidence>
<dbReference type="GO" id="GO:0001817">
    <property type="term" value="P:regulation of cytokine production"/>
    <property type="evidence" value="ECO:0007669"/>
    <property type="project" value="TreeGrafter"/>
</dbReference>
<dbReference type="GO" id="GO:0009897">
    <property type="term" value="C:external side of plasma membrane"/>
    <property type="evidence" value="ECO:0007669"/>
    <property type="project" value="TreeGrafter"/>
</dbReference>
<feature type="chain" id="PRO_5025655948" description="Ig-like domain-containing protein" evidence="5">
    <location>
        <begin position="18"/>
        <end position="333"/>
    </location>
</feature>
<evidence type="ECO:0000256" key="1">
    <source>
        <dbReference type="ARBA" id="ARBA00004370"/>
    </source>
</evidence>
<organism evidence="7 8">
    <name type="scientific">Perca fluviatilis</name>
    <name type="common">European perch</name>
    <dbReference type="NCBI Taxonomy" id="8168"/>
    <lineage>
        <taxon>Eukaryota</taxon>
        <taxon>Metazoa</taxon>
        <taxon>Chordata</taxon>
        <taxon>Craniata</taxon>
        <taxon>Vertebrata</taxon>
        <taxon>Euteleostomi</taxon>
        <taxon>Actinopterygii</taxon>
        <taxon>Neopterygii</taxon>
        <taxon>Teleostei</taxon>
        <taxon>Neoteleostei</taxon>
        <taxon>Acanthomorphata</taxon>
        <taxon>Eupercaria</taxon>
        <taxon>Perciformes</taxon>
        <taxon>Percoidei</taxon>
        <taxon>Percidae</taxon>
        <taxon>Percinae</taxon>
        <taxon>Perca</taxon>
    </lineage>
</organism>
<name>A0A6A5EXZ2_PERFL</name>
<dbReference type="AlphaFoldDB" id="A0A6A5EXZ2"/>
<evidence type="ECO:0000256" key="4">
    <source>
        <dbReference type="SAM" id="Phobius"/>
    </source>
</evidence>
<feature type="domain" description="Ig-like" evidence="6">
    <location>
        <begin position="14"/>
        <end position="113"/>
    </location>
</feature>
<gene>
    <name evidence="7" type="ORF">PFLUV_G00170430</name>
</gene>
<dbReference type="InterPro" id="IPR003599">
    <property type="entry name" value="Ig_sub"/>
</dbReference>
<keyword evidence="2 4" id="KW-0472">Membrane</keyword>
<keyword evidence="4" id="KW-1133">Transmembrane helix</keyword>
<keyword evidence="4" id="KW-0812">Transmembrane</keyword>
<comment type="subcellular location">
    <subcellularLocation>
        <location evidence="1">Membrane</location>
    </subcellularLocation>
</comment>